<dbReference type="InParanoid" id="A0A096PBY6"/>
<gene>
    <name evidence="2" type="ORF">OT_ostta14g02845</name>
</gene>
<reference evidence="3" key="1">
    <citation type="journal article" date="2006" name="Proc. Natl. Acad. Sci. U.S.A.">
        <title>Genome analysis of the smallest free-living eukaryote Ostreococcus tauri unveils many unique features.</title>
        <authorList>
            <person name="Derelle E."/>
            <person name="Ferraz C."/>
            <person name="Rombauts S."/>
            <person name="Rouze P."/>
            <person name="Worden A.Z."/>
            <person name="Robbens S."/>
            <person name="Partensky F."/>
            <person name="Degroeve S."/>
            <person name="Echeynie S."/>
            <person name="Cooke R."/>
            <person name="Saeys Y."/>
            <person name="Wuyts J."/>
            <person name="Jabbari K."/>
            <person name="Bowler C."/>
            <person name="Panaud O."/>
            <person name="Piegu B."/>
            <person name="Ball S.G."/>
            <person name="Ral J.-P."/>
            <person name="Bouget F.-Y."/>
            <person name="Piganeau G."/>
            <person name="De Baets B."/>
            <person name="Picard A."/>
            <person name="Delseny M."/>
            <person name="Demaille J."/>
            <person name="Van de Peer Y."/>
            <person name="Moreau H."/>
        </authorList>
    </citation>
    <scope>NUCLEOTIDE SEQUENCE [LARGE SCALE GENOMIC DNA]</scope>
    <source>
        <strain evidence="3">OTTH 0595 / CCAP 157/2 / RCC745</strain>
    </source>
</reference>
<evidence type="ECO:0000313" key="3">
    <source>
        <dbReference type="Proteomes" id="UP000009170"/>
    </source>
</evidence>
<sequence>MRAAGAHENENCTFEDSARVANANSSARGASWRAAHRAEFAQSVAEAHEATASATVIDFLVNDDALLGPRKWLGAAVTSTGDIYGVPSHARKVLHVDPRNGTMELIGSELTMTHFKFLRGVDGKNGHCYGLPAWGEGVLKIDVETGETSMIGVGLYKQMKWQWHGGSLGSDGALYAVPCNASSVLRVCTKTEQVSFIGEDVIPKMRNKWYGGIKAPDGSIYGVPYCADSIIRIVPETQSVELLELKGAKLERDTYAWHGGILAPNGCIYCFPSHHERVMKIDTATRECTLIGRSLGEKRYKFGGGCVGPNGDAVYAFPSDYHAVLKIDTTTDEVSLVGEGLPGMLPDLLNKWQNGVLAPDGYIYGVPCDAPSVLQIDPRADSCNFLGSLGDLPDKYQGGFLDKDSGVVYCVPENAENVLRICPPGSTPNPPARDGAAHDAKPRRASPPDASDDP</sequence>
<dbReference type="AlphaFoldDB" id="A0A096PBY6"/>
<dbReference type="GeneID" id="9837802"/>
<evidence type="ECO:0000256" key="1">
    <source>
        <dbReference type="SAM" id="MobiDB-lite"/>
    </source>
</evidence>
<organism evidence="2 3">
    <name type="scientific">Ostreococcus tauri</name>
    <name type="common">Marine green alga</name>
    <dbReference type="NCBI Taxonomy" id="70448"/>
    <lineage>
        <taxon>Eukaryota</taxon>
        <taxon>Viridiplantae</taxon>
        <taxon>Chlorophyta</taxon>
        <taxon>Mamiellophyceae</taxon>
        <taxon>Mamiellales</taxon>
        <taxon>Bathycoccaceae</taxon>
        <taxon>Ostreococcus</taxon>
    </lineage>
</organism>
<dbReference type="RefSeq" id="XP_003083117.2">
    <property type="nucleotide sequence ID" value="XM_003083069.2"/>
</dbReference>
<dbReference type="KEGG" id="ota:OT_ostta14g02845"/>
<comment type="caution">
    <text evidence="2">The sequence shown here is derived from an EMBL/GenBank/DDBJ whole genome shotgun (WGS) entry which is preliminary data.</text>
</comment>
<reference evidence="2 3" key="2">
    <citation type="journal article" date="2014" name="BMC Genomics">
        <title>An improved genome of the model marine alga Ostreococcus tauri unfolds by assessing Illumina de novo assemblies.</title>
        <authorList>
            <person name="Blanc-Mathieu R."/>
            <person name="Verhelst B."/>
            <person name="Derelle E."/>
            <person name="Rombauts S."/>
            <person name="Bouget F.Y."/>
            <person name="Carre I."/>
            <person name="Chateau A."/>
            <person name="Eyre-Walker A."/>
            <person name="Grimsley N."/>
            <person name="Moreau H."/>
            <person name="Piegu B."/>
            <person name="Rivals E."/>
            <person name="Schackwitz W."/>
            <person name="Van de Peer Y."/>
            <person name="Piganeau G."/>
        </authorList>
    </citation>
    <scope>NUCLEOTIDE SEQUENCE [LARGE SCALE GENOMIC DNA]</scope>
    <source>
        <strain evidence="3">OTTH 0595 / CCAP 157/2 / RCC745</strain>
    </source>
</reference>
<dbReference type="OrthoDB" id="496967at2759"/>
<dbReference type="Proteomes" id="UP000009170">
    <property type="component" value="Unassembled WGS sequence"/>
</dbReference>
<protein>
    <submittedName>
        <fullName evidence="2">Six-bladed beta-propeller, TolB-like</fullName>
    </submittedName>
</protein>
<proteinExistence type="predicted"/>
<feature type="region of interest" description="Disordered" evidence="1">
    <location>
        <begin position="421"/>
        <end position="454"/>
    </location>
</feature>
<name>A0A096PBY6_OSTTA</name>
<accession>A0A096PBY6</accession>
<dbReference type="EMBL" id="CAID01000014">
    <property type="protein sequence ID" value="CEG02184.1"/>
    <property type="molecule type" value="Genomic_DNA"/>
</dbReference>
<keyword evidence="3" id="KW-1185">Reference proteome</keyword>
<evidence type="ECO:0000313" key="2">
    <source>
        <dbReference type="EMBL" id="CEG02184.1"/>
    </source>
</evidence>
<dbReference type="SUPFAM" id="SSF63829">
    <property type="entry name" value="Calcium-dependent phosphotriesterase"/>
    <property type="match status" value="2"/>
</dbReference>